<feature type="compositionally biased region" description="Basic residues" evidence="1">
    <location>
        <begin position="128"/>
        <end position="139"/>
    </location>
</feature>
<feature type="non-terminal residue" evidence="2">
    <location>
        <position position="1"/>
    </location>
</feature>
<feature type="compositionally biased region" description="Basic residues" evidence="1">
    <location>
        <begin position="28"/>
        <end position="37"/>
    </location>
</feature>
<evidence type="ECO:0000256" key="1">
    <source>
        <dbReference type="SAM" id="MobiDB-lite"/>
    </source>
</evidence>
<organism evidence="2">
    <name type="scientific">uncultured Acidimicrobiales bacterium</name>
    <dbReference type="NCBI Taxonomy" id="310071"/>
    <lineage>
        <taxon>Bacteria</taxon>
        <taxon>Bacillati</taxon>
        <taxon>Actinomycetota</taxon>
        <taxon>Acidimicrobiia</taxon>
        <taxon>Acidimicrobiales</taxon>
        <taxon>environmental samples</taxon>
    </lineage>
</organism>
<dbReference type="AlphaFoldDB" id="A0A6J4I0P0"/>
<feature type="compositionally biased region" description="Basic and acidic residues" evidence="1">
    <location>
        <begin position="156"/>
        <end position="168"/>
    </location>
</feature>
<protein>
    <submittedName>
        <fullName evidence="2">Uncharacterized protein</fullName>
    </submittedName>
</protein>
<evidence type="ECO:0000313" key="2">
    <source>
        <dbReference type="EMBL" id="CAA9236629.1"/>
    </source>
</evidence>
<feature type="compositionally biased region" description="Basic residues" evidence="1">
    <location>
        <begin position="1"/>
        <end position="10"/>
    </location>
</feature>
<feature type="non-terminal residue" evidence="2">
    <location>
        <position position="266"/>
    </location>
</feature>
<accession>A0A6J4I0P0</accession>
<feature type="region of interest" description="Disordered" evidence="1">
    <location>
        <begin position="1"/>
        <end position="266"/>
    </location>
</feature>
<proteinExistence type="predicted"/>
<dbReference type="EMBL" id="CADCSY010000066">
    <property type="protein sequence ID" value="CAA9236629.1"/>
    <property type="molecule type" value="Genomic_DNA"/>
</dbReference>
<name>A0A6J4I0P0_9ACTN</name>
<reference evidence="2" key="1">
    <citation type="submission" date="2020-02" db="EMBL/GenBank/DDBJ databases">
        <authorList>
            <person name="Meier V. D."/>
        </authorList>
    </citation>
    <scope>NUCLEOTIDE SEQUENCE</scope>
    <source>
        <strain evidence="2">AVDCRST_MAG20</strain>
    </source>
</reference>
<feature type="compositionally biased region" description="Basic and acidic residues" evidence="1">
    <location>
        <begin position="43"/>
        <end position="52"/>
    </location>
</feature>
<feature type="compositionally biased region" description="Basic and acidic residues" evidence="1">
    <location>
        <begin position="14"/>
        <end position="26"/>
    </location>
</feature>
<gene>
    <name evidence="2" type="ORF">AVDCRST_MAG20-1510</name>
</gene>
<sequence>APPPCRRGRPVHPAGDRPHGQVDPRQRTPARLRRRPPAGHGAPRRDLVDHVGRPPVPDGVAARRRRRRGSGRSLAERGRGPVPPGRHRRRCRRLPLAGGGRVPARLDHRCVPAGARGRGCAPLPPSRPPRRHRPGRGRVARGLDLGISGAAPTDPPWRRARPEDEPVALRRPPGPPRPQHGPCRVHGRGPRLGAGRAQARRDRRAAPRGPDMGGRAAVPRLLPRHRPGRDLQPDAPRRHRRPAPAPPAARPGPGGDLHLVDPGPAV</sequence>